<organism evidence="1 2">
    <name type="scientific">Heterostelium pallidum (strain ATCC 26659 / Pp 5 / PN500)</name>
    <name type="common">Cellular slime mold</name>
    <name type="synonym">Polysphondylium pallidum</name>
    <dbReference type="NCBI Taxonomy" id="670386"/>
    <lineage>
        <taxon>Eukaryota</taxon>
        <taxon>Amoebozoa</taxon>
        <taxon>Evosea</taxon>
        <taxon>Eumycetozoa</taxon>
        <taxon>Dictyostelia</taxon>
        <taxon>Acytosteliales</taxon>
        <taxon>Acytosteliaceae</taxon>
        <taxon>Heterostelium</taxon>
    </lineage>
</organism>
<dbReference type="InParanoid" id="D3B7X5"/>
<dbReference type="RefSeq" id="XP_020434260.1">
    <property type="nucleotide sequence ID" value="XM_020575465.1"/>
</dbReference>
<sequence>MESIKIKKYKERWRSADLIDINDIKRLYGAMHLACCYFTPAEQQTLF</sequence>
<dbReference type="Proteomes" id="UP000001396">
    <property type="component" value="Unassembled WGS sequence"/>
</dbReference>
<gene>
    <name evidence="1" type="ORF">PPL_04563</name>
</gene>
<evidence type="ECO:0000313" key="1">
    <source>
        <dbReference type="EMBL" id="EFA82143.1"/>
    </source>
</evidence>
<proteinExistence type="predicted"/>
<keyword evidence="2" id="KW-1185">Reference proteome</keyword>
<protein>
    <submittedName>
        <fullName evidence="1">Uncharacterized protein</fullName>
    </submittedName>
</protein>
<evidence type="ECO:0000313" key="2">
    <source>
        <dbReference type="Proteomes" id="UP000001396"/>
    </source>
</evidence>
<comment type="caution">
    <text evidence="1">The sequence shown here is derived from an EMBL/GenBank/DDBJ whole genome shotgun (WGS) entry which is preliminary data.</text>
</comment>
<dbReference type="AlphaFoldDB" id="D3B7X5"/>
<name>D3B7X5_HETP5</name>
<dbReference type="GeneID" id="31360050"/>
<accession>D3B7X5</accession>
<reference evidence="1 2" key="1">
    <citation type="journal article" date="2011" name="Genome Res.">
        <title>Phylogeny-wide analysis of social amoeba genomes highlights ancient origins for complex intercellular communication.</title>
        <authorList>
            <person name="Heidel A.J."/>
            <person name="Lawal H.M."/>
            <person name="Felder M."/>
            <person name="Schilde C."/>
            <person name="Helps N.R."/>
            <person name="Tunggal B."/>
            <person name="Rivero F."/>
            <person name="John U."/>
            <person name="Schleicher M."/>
            <person name="Eichinger L."/>
            <person name="Platzer M."/>
            <person name="Noegel A.A."/>
            <person name="Schaap P."/>
            <person name="Gloeckner G."/>
        </authorList>
    </citation>
    <scope>NUCLEOTIDE SEQUENCE [LARGE SCALE GENOMIC DNA]</scope>
    <source>
        <strain evidence="2">ATCC 26659 / Pp 5 / PN500</strain>
    </source>
</reference>
<dbReference type="EMBL" id="ADBJ01000020">
    <property type="protein sequence ID" value="EFA82143.1"/>
    <property type="molecule type" value="Genomic_DNA"/>
</dbReference>